<dbReference type="SUPFAM" id="SSF53795">
    <property type="entry name" value="PEP carboxykinase-like"/>
    <property type="match status" value="1"/>
</dbReference>
<dbReference type="Gene3D" id="3.40.50.300">
    <property type="entry name" value="P-loop containing nucleotide triphosphate hydrolases"/>
    <property type="match status" value="1"/>
</dbReference>
<comment type="caution">
    <text evidence="1">The sequence shown here is derived from an EMBL/GenBank/DDBJ whole genome shotgun (WGS) entry which is preliminary data.</text>
</comment>
<dbReference type="EMBL" id="VCAO01000002">
    <property type="protein sequence ID" value="TMM48907.1"/>
    <property type="molecule type" value="Genomic_DNA"/>
</dbReference>
<dbReference type="RefSeq" id="WP_138616888.1">
    <property type="nucleotide sequence ID" value="NZ_VCAO01000002.1"/>
</dbReference>
<sequence length="310" mass="33249">MQASDQDRAAEYRYRHSGLIVASALPLPEWEAFAAQDTGAADVTIALGEGPMACNLAYDGLTFDDGVMRFQIDDIGGWEIAEGNRITLFLDPAADMRELRLFTLGSAWGALGYQRGHAMWHGSAVAREGHAVLLCGDAGEGKSTMAGALLSRGGTLVADDLSRIAPGKGAAVIHPSSARLKLWREAIDRLGWQDRVIERDYYREDKFHCSVAAHAAGDPPMPLAAVVVLTTGEAVSLERLQGGAAVQAALRGTMYRPEMLEALGEWAQQGALAARIAVNCPVWRLTRPRDFAALDEACAALAPLWPGQEP</sequence>
<dbReference type="InterPro" id="IPR027417">
    <property type="entry name" value="P-loop_NTPase"/>
</dbReference>
<reference evidence="1 2" key="1">
    <citation type="submission" date="2019-05" db="EMBL/GenBank/DDBJ databases">
        <title>Erythrobacter marisflavi sp. nov., isolated from isolated from water of an estuary environment.</title>
        <authorList>
            <person name="Yoon J.-H."/>
        </authorList>
    </citation>
    <scope>NUCLEOTIDE SEQUENCE [LARGE SCALE GENOMIC DNA]</scope>
    <source>
        <strain evidence="1 2">KEM-5</strain>
    </source>
</reference>
<dbReference type="Proteomes" id="UP000309668">
    <property type="component" value="Unassembled WGS sequence"/>
</dbReference>
<accession>A0A5S3P6Y7</accession>
<dbReference type="AlphaFoldDB" id="A0A5S3P6Y7"/>
<evidence type="ECO:0008006" key="3">
    <source>
        <dbReference type="Google" id="ProtNLM"/>
    </source>
</evidence>
<protein>
    <recommendedName>
        <fullName evidence="3">Serine kinase</fullName>
    </recommendedName>
</protein>
<organism evidence="1 2">
    <name type="scientific">Qipengyuania marisflavi</name>
    <dbReference type="NCBI Taxonomy" id="2486356"/>
    <lineage>
        <taxon>Bacteria</taxon>
        <taxon>Pseudomonadati</taxon>
        <taxon>Pseudomonadota</taxon>
        <taxon>Alphaproteobacteria</taxon>
        <taxon>Sphingomonadales</taxon>
        <taxon>Erythrobacteraceae</taxon>
        <taxon>Qipengyuania</taxon>
    </lineage>
</organism>
<evidence type="ECO:0000313" key="1">
    <source>
        <dbReference type="EMBL" id="TMM48907.1"/>
    </source>
</evidence>
<evidence type="ECO:0000313" key="2">
    <source>
        <dbReference type="Proteomes" id="UP000309668"/>
    </source>
</evidence>
<dbReference type="OrthoDB" id="3213869at2"/>
<keyword evidence="2" id="KW-1185">Reference proteome</keyword>
<name>A0A5S3P6Y7_9SPHN</name>
<gene>
    <name evidence="1" type="ORF">FEV51_05870</name>
</gene>
<proteinExistence type="predicted"/>